<name>A0A8C5P7Y9_9ANUR</name>
<dbReference type="OrthoDB" id="10021393at2759"/>
<dbReference type="PANTHER" id="PTHR46785">
    <property type="entry name" value="VON WILLEBRAND FACTOR A DOMAIN-CONTAINING PROTEIN 3B"/>
    <property type="match status" value="1"/>
</dbReference>
<keyword evidence="5" id="KW-1185">Reference proteome</keyword>
<reference evidence="4" key="2">
    <citation type="submission" date="2025-09" db="UniProtKB">
        <authorList>
            <consortium name="Ensembl"/>
        </authorList>
    </citation>
    <scope>IDENTIFICATION</scope>
</reference>
<feature type="region of interest" description="Disordered" evidence="2">
    <location>
        <begin position="162"/>
        <end position="182"/>
    </location>
</feature>
<dbReference type="PANTHER" id="PTHR46785:SF1">
    <property type="entry name" value="VON WILLEBRAND FACTOR A DOMAIN-CONTAINING PROTEIN 3B"/>
    <property type="match status" value="1"/>
</dbReference>
<organism evidence="4 5">
    <name type="scientific">Leptobrachium leishanense</name>
    <name type="common">Leishan spiny toad</name>
    <dbReference type="NCBI Taxonomy" id="445787"/>
    <lineage>
        <taxon>Eukaryota</taxon>
        <taxon>Metazoa</taxon>
        <taxon>Chordata</taxon>
        <taxon>Craniata</taxon>
        <taxon>Vertebrata</taxon>
        <taxon>Euteleostomi</taxon>
        <taxon>Amphibia</taxon>
        <taxon>Batrachia</taxon>
        <taxon>Anura</taxon>
        <taxon>Pelobatoidea</taxon>
        <taxon>Megophryidae</taxon>
        <taxon>Leptobrachium</taxon>
    </lineage>
</organism>
<feature type="domain" description="DUF4537" evidence="3">
    <location>
        <begin position="13"/>
        <end position="136"/>
    </location>
</feature>
<protein>
    <recommendedName>
        <fullName evidence="3">DUF4537 domain-containing protein</fullName>
    </recommendedName>
</protein>
<sequence>MEKRKKAIDTLKNQKVIARSDVDGFYYQGSVVRSISKKHALVDFCQGENQIIPITFIIPTGGAVPNPPLKVGDFVFSKTSTGSGCYVPAVVIATPRTEAADKLYSVLKYNNRKEQCVRRQLIKISPSQYDFSCRYIRKAQMVDYTISNVQFVNPIKSSTVSEDKKHKKLKKERSHGTSEEKNVITVKPDEPNKDLYLQNDITEEAPKHRDTAVEEKLKNLAFQVSQYQKEQSEHEQAIEQYLKELAVLKSRQDKCPTEKAQKDVAKQQIDLLQQLKKLTPISNVHRKNAISNDRSPINEPDEDKKYDCPLLPGQKILALCPYNGWYEEGSIVHDCGDSSYFIQMSHGELSRIWREDLYSDADDYKQDIQVHHPLKNVIHIQNVLEPSL</sequence>
<keyword evidence="1" id="KW-0175">Coiled coil</keyword>
<evidence type="ECO:0000256" key="1">
    <source>
        <dbReference type="SAM" id="Coils"/>
    </source>
</evidence>
<reference evidence="4" key="1">
    <citation type="submission" date="2025-08" db="UniProtKB">
        <authorList>
            <consortium name="Ensembl"/>
        </authorList>
    </citation>
    <scope>IDENTIFICATION</scope>
</reference>
<dbReference type="Pfam" id="PF15057">
    <property type="entry name" value="DUF4537"/>
    <property type="match status" value="1"/>
</dbReference>
<accession>A0A8C5P7Y9</accession>
<evidence type="ECO:0000313" key="5">
    <source>
        <dbReference type="Proteomes" id="UP000694569"/>
    </source>
</evidence>
<evidence type="ECO:0000256" key="2">
    <source>
        <dbReference type="SAM" id="MobiDB-lite"/>
    </source>
</evidence>
<dbReference type="Ensembl" id="ENSLLET00000003663.1">
    <property type="protein sequence ID" value="ENSLLEP00000003498.1"/>
    <property type="gene ID" value="ENSLLEG00000002251.1"/>
</dbReference>
<evidence type="ECO:0000313" key="4">
    <source>
        <dbReference type="Ensembl" id="ENSLLEP00000003498.1"/>
    </source>
</evidence>
<evidence type="ECO:0000259" key="3">
    <source>
        <dbReference type="Pfam" id="PF15057"/>
    </source>
</evidence>
<dbReference type="AlphaFoldDB" id="A0A8C5P7Y9"/>
<dbReference type="Proteomes" id="UP000694569">
    <property type="component" value="Unplaced"/>
</dbReference>
<proteinExistence type="predicted"/>
<dbReference type="InterPro" id="IPR032770">
    <property type="entry name" value="DUF4537"/>
</dbReference>
<dbReference type="GeneTree" id="ENSGT00940000157237"/>
<feature type="coiled-coil region" evidence="1">
    <location>
        <begin position="224"/>
        <end position="251"/>
    </location>
</feature>